<dbReference type="RefSeq" id="WP_130287186.1">
    <property type="nucleotide sequence ID" value="NZ_SGXE01000003.1"/>
</dbReference>
<sequence length="1150" mass="129646">MSTKLSAITTQYRRFTKNQVLTEGHLNEIVDFFDDQDRLSRICLSGVGIVCGFKPSCDEINNTITITQGAGVTTDGDLFHLFETDPVLQNKTIGITQKEYTHYKIYDNEKADYKPFFYDGDTQLTIYELLTATDQENDNDDTFPLADLQSNTGQVLKDAVVLLYLECYEKEKDLCVSLSCDNQGIEIIGNYKVLLVSRAIAEQISEHDATISTVNYANLFHQLPDVKANRVVLQPEDFENYLVMKQRFTERMLRNNVVSRIKFGFQTLLTALQMPILLQSIEDNIDDLFSFTDDEVPPDFQYRYDLLKDVIDTYNELKDLLFGIQDSLCCPDINSFPKHLMLGELDKDGPCYQYRHGFYKSPLLSGQNVSTCSDCLTEDPVDVIADDFTLDETVVDPQGNEIEICFTINDTKQQCFSLIKRAAQLLANYNINYNYIKVTPSNELGSLSKKAIPFYTNLGDHLIQLWDYEKTALGRYRDNVSYHDDLLNSKKPLEICRDHDFYRIEGHQGRNYKEALSIIQQTRRKHGLSFNVVVLKIKASEVGDFITNYTDFYLNKNHGYEHKAGVPPGGTFIMIYVEGEYKSYPYPYGYGYPYPYPNFPSLAGDFEDEVADDFAVLNPVVADFTLPYLCCDDNFITLSLPLDEICFDESTEPVPFHVTPMGGFVEAQVSMGLNGGVTKNIYGEYVFDPRLVSDELIGETIRFTVNNFDTDCAIRVLQKTDISIEVDTISEPTNNQVTVTFNVVSTNAVDGTIFSWNFGDNSGVIDTPQTSVQHTYNLSGPGTYNFDVVLQTGTATCSNETRERITLVIPEDPQVSIDRTTICRGDTTPHPFIIEPRDAIVTITGDGVVTMDNGFAFLATQVPDSVSIVPILVNGEASGISITIQEEPIASFTHALEEGNLVLSNTSSNANSYIWNLNGEVIERDTRSQVRRPLDQFDGSSVTVSLQAVSRLCGQNQTEPVTIPIPNTSNACIDIVTDFIANTRAEIMGLRALDVDYNDFTQNAINRLDLIITEINNNIEGFTNGDSNDLLVEIFTRESLFNLTDALNSSRTEQEQNVVRTLTERFSNAFYNILRCQDVSVIQEFIDPIIQIGNDFNQVYTQFLELQFNIDTDGSLKGFYVEITDVFTDSTSIIDLINLHLEILRQGEQF</sequence>
<accession>A0A4Q7NYI6</accession>
<comment type="caution">
    <text evidence="2">The sequence shown here is derived from an EMBL/GenBank/DDBJ whole genome shotgun (WGS) entry which is preliminary data.</text>
</comment>
<dbReference type="InterPro" id="IPR035986">
    <property type="entry name" value="PKD_dom_sf"/>
</dbReference>
<evidence type="ECO:0000313" key="2">
    <source>
        <dbReference type="EMBL" id="RZS92506.1"/>
    </source>
</evidence>
<evidence type="ECO:0000259" key="1">
    <source>
        <dbReference type="PROSITE" id="PS50093"/>
    </source>
</evidence>
<reference evidence="2 3" key="1">
    <citation type="submission" date="2019-02" db="EMBL/GenBank/DDBJ databases">
        <title>Genomic Encyclopedia of Type Strains, Phase IV (KMG-IV): sequencing the most valuable type-strain genomes for metagenomic binning, comparative biology and taxonomic classification.</title>
        <authorList>
            <person name="Goeker M."/>
        </authorList>
    </citation>
    <scope>NUCLEOTIDE SEQUENCE [LARGE SCALE GENOMIC DNA]</scope>
    <source>
        <strain evidence="2 3">DSM 17196</strain>
    </source>
</reference>
<protein>
    <recommendedName>
        <fullName evidence="1">PKD domain-containing protein</fullName>
    </recommendedName>
</protein>
<dbReference type="AlphaFoldDB" id="A0A4Q7NYI6"/>
<dbReference type="CDD" id="cd00146">
    <property type="entry name" value="PKD"/>
    <property type="match status" value="1"/>
</dbReference>
<dbReference type="Gene3D" id="2.60.40.10">
    <property type="entry name" value="Immunoglobulins"/>
    <property type="match status" value="1"/>
</dbReference>
<feature type="domain" description="PKD" evidence="1">
    <location>
        <begin position="724"/>
        <end position="796"/>
    </location>
</feature>
<proteinExistence type="predicted"/>
<dbReference type="InterPro" id="IPR000601">
    <property type="entry name" value="PKD_dom"/>
</dbReference>
<gene>
    <name evidence="2" type="ORF">EV197_2644</name>
</gene>
<organism evidence="2 3">
    <name type="scientific">Aquimarina brevivitae</name>
    <dbReference type="NCBI Taxonomy" id="323412"/>
    <lineage>
        <taxon>Bacteria</taxon>
        <taxon>Pseudomonadati</taxon>
        <taxon>Bacteroidota</taxon>
        <taxon>Flavobacteriia</taxon>
        <taxon>Flavobacteriales</taxon>
        <taxon>Flavobacteriaceae</taxon>
        <taxon>Aquimarina</taxon>
    </lineage>
</organism>
<dbReference type="Proteomes" id="UP000292262">
    <property type="component" value="Unassembled WGS sequence"/>
</dbReference>
<dbReference type="SUPFAM" id="SSF49299">
    <property type="entry name" value="PKD domain"/>
    <property type="match status" value="1"/>
</dbReference>
<evidence type="ECO:0000313" key="3">
    <source>
        <dbReference type="Proteomes" id="UP000292262"/>
    </source>
</evidence>
<name>A0A4Q7NYI6_9FLAO</name>
<dbReference type="EMBL" id="SGXE01000003">
    <property type="protein sequence ID" value="RZS92506.1"/>
    <property type="molecule type" value="Genomic_DNA"/>
</dbReference>
<dbReference type="OrthoDB" id="596204at2"/>
<keyword evidence="3" id="KW-1185">Reference proteome</keyword>
<dbReference type="InterPro" id="IPR013783">
    <property type="entry name" value="Ig-like_fold"/>
</dbReference>
<dbReference type="PROSITE" id="PS50093">
    <property type="entry name" value="PKD"/>
    <property type="match status" value="1"/>
</dbReference>